<evidence type="ECO:0000313" key="2">
    <source>
        <dbReference type="EMBL" id="MCP2167089.1"/>
    </source>
</evidence>
<dbReference type="EMBL" id="JAMTCK010000009">
    <property type="protein sequence ID" value="MCP2167089.1"/>
    <property type="molecule type" value="Genomic_DNA"/>
</dbReference>
<gene>
    <name evidence="2" type="ORF">LX83_003962</name>
</gene>
<accession>A0AAE3KI61</accession>
<comment type="caution">
    <text evidence="2">The sequence shown here is derived from an EMBL/GenBank/DDBJ whole genome shotgun (WGS) entry which is preliminary data.</text>
</comment>
<keyword evidence="3" id="KW-1185">Reference proteome</keyword>
<proteinExistence type="predicted"/>
<sequence length="97" mass="10854">MADPEALFFSDNFLTIVDPDHENFIDLSTFGRIICEADVVIDRDRVIGVHPRRISGRRGCAVNLNRSRHGDFDPDRSPSARRPSSASRECPRGSSAR</sequence>
<protein>
    <submittedName>
        <fullName evidence="2">Uncharacterized protein</fullName>
    </submittedName>
</protein>
<feature type="compositionally biased region" description="Basic and acidic residues" evidence="1">
    <location>
        <begin position="68"/>
        <end position="78"/>
    </location>
</feature>
<name>A0AAE3KI61_9PSEU</name>
<reference evidence="2" key="1">
    <citation type="submission" date="2022-06" db="EMBL/GenBank/DDBJ databases">
        <title>Genomic Encyclopedia of Archaeal and Bacterial Type Strains, Phase II (KMG-II): from individual species to whole genera.</title>
        <authorList>
            <person name="Goeker M."/>
        </authorList>
    </citation>
    <scope>NUCLEOTIDE SEQUENCE</scope>
    <source>
        <strain evidence="2">DSM 43935</strain>
    </source>
</reference>
<evidence type="ECO:0000313" key="3">
    <source>
        <dbReference type="Proteomes" id="UP001206128"/>
    </source>
</evidence>
<feature type="region of interest" description="Disordered" evidence="1">
    <location>
        <begin position="65"/>
        <end position="97"/>
    </location>
</feature>
<evidence type="ECO:0000256" key="1">
    <source>
        <dbReference type="SAM" id="MobiDB-lite"/>
    </source>
</evidence>
<organism evidence="2 3">
    <name type="scientific">Goodfellowiella coeruleoviolacea</name>
    <dbReference type="NCBI Taxonomy" id="334858"/>
    <lineage>
        <taxon>Bacteria</taxon>
        <taxon>Bacillati</taxon>
        <taxon>Actinomycetota</taxon>
        <taxon>Actinomycetes</taxon>
        <taxon>Pseudonocardiales</taxon>
        <taxon>Pseudonocardiaceae</taxon>
        <taxon>Goodfellowiella</taxon>
    </lineage>
</organism>
<dbReference type="Proteomes" id="UP001206128">
    <property type="component" value="Unassembled WGS sequence"/>
</dbReference>
<dbReference type="AlphaFoldDB" id="A0AAE3KI61"/>
<dbReference type="RefSeq" id="WP_253773624.1">
    <property type="nucleotide sequence ID" value="NZ_JAMTCK010000009.1"/>
</dbReference>